<name>C1F2B2_ACIC5</name>
<dbReference type="GO" id="GO:0015344">
    <property type="term" value="F:siderophore uptake transmembrane transporter activity"/>
    <property type="evidence" value="ECO:0007669"/>
    <property type="project" value="TreeGrafter"/>
</dbReference>
<keyword evidence="7" id="KW-0732">Signal</keyword>
<evidence type="ECO:0000259" key="9">
    <source>
        <dbReference type="Pfam" id="PF25183"/>
    </source>
</evidence>
<sequence length="1135" mass="121853">MQAQTIRNLLLVVLLVVSLSTLRANAQANLGAISGTVTDPTGAAVPGATVVVTNTSTGIAKTLTTNADGYYSAEDLDAGQYTVKVTDQGFQAAVFSNLQLSPGQRLANNAMLKVGNVSSQVVVNANALQVNTQTSESGGTISSKQISNLMLNGRNFQTLGISIPGVSSTAGADSLNGGGLEGGTTLIVNGQSTEYTTYTIDGVYNMNSGNLSNINILPIVDAISQFSVLKDNYSAQYGFAGSGQIVVQTKAGGREFHGDAWDFLRNSAFDANNYFSTSKEPLHQNIFGYTLGGPVVIPGVYNTRRNRKTFFFASNQWYVISAGQVSRGSVFTDAMRNGDFSASPTLPSSKALAIDAHSQALLASEGKTGCLTGPTTINPTCFDPVAASLIQTYMPQPNNQAGGFLNYVNGNPLTTSQVDYVYRLDQQLPMKTQLTGRIMYEQVKNGFPYDTWGGMPYTTTTDSYYTTAFNGLIRLQSTVTPNLMNTVSLAETYDKPRINTLTGGKLPSGVSIQQQFPNAPTLGRMPNVSISSGWSGFGVSSEPITASDGEGVIQDDLNWVHGKQVIQAGLLYMFGIKRQNVFTNPQGSFTFTGVHTGDPAADFLLGLDNSYSQASSQKLGSYHYRQGAWYVQDDWNVMPRLTLNMGVRWVYFSNDTVSGDEVTTFNPALYDASQAPVVNVDGSLQVNAQNEPVTSSGTVANLLNGLEFAGKNGVPSGFFIPKKTNFAPRVGFAYDVFGNGKTSVRGGYGIGYSRIPLEQIYNAFGQNPPFNQSANILNSLLSNGTAGTQAAPTTQTLDNVPLNFTPSQIQTYSLTLEQQIIPNMIASVAYTGSLGRHLMTYQGGYDFNFPLPVTAPSTSGCLAAGQAASSRYDFDPCINVGLASEDYTRPYKGYSTMNNEYDEGSSNYNSLQSSLRYRTNNLQLTVAYTYQKTLGTIGAHGAGSAGSQSTPAQNPRNFHAEYGPPSYDFTNDLTATWVYRIPIFDHSGHAMQALLGDWSFSGLALHQSGFAMSPGMGTTTRGLAIRPDQVKAYSKVGRLNEWFNTTDFAAPAYGFFGDARNGTIRGPAYTSLNVALQKTWPLVSRLHAQFRAEAFNVANHPNFRSVDTGVGDGSYGQVTNAGDPRILEFSLKLVY</sequence>
<keyword evidence="6" id="KW-0998">Cell outer membrane</keyword>
<comment type="subcellular location">
    <subcellularLocation>
        <location evidence="1">Cell outer membrane</location>
        <topology evidence="1">Multi-pass membrane protein</topology>
    </subcellularLocation>
</comment>
<dbReference type="AlphaFoldDB" id="C1F2B2"/>
<evidence type="ECO:0000256" key="1">
    <source>
        <dbReference type="ARBA" id="ARBA00004571"/>
    </source>
</evidence>
<dbReference type="SUPFAM" id="SSF49464">
    <property type="entry name" value="Carboxypeptidase regulatory domain-like"/>
    <property type="match status" value="1"/>
</dbReference>
<dbReference type="Gene3D" id="2.40.170.20">
    <property type="entry name" value="TonB-dependent receptor, beta-barrel domain"/>
    <property type="match status" value="1"/>
</dbReference>
<dbReference type="InParanoid" id="C1F2B2"/>
<evidence type="ECO:0000256" key="5">
    <source>
        <dbReference type="ARBA" id="ARBA00023136"/>
    </source>
</evidence>
<evidence type="ECO:0000256" key="7">
    <source>
        <dbReference type="SAM" id="SignalP"/>
    </source>
</evidence>
<accession>C1F2B2</accession>
<dbReference type="RefSeq" id="WP_015895945.1">
    <property type="nucleotide sequence ID" value="NC_012483.1"/>
</dbReference>
<evidence type="ECO:0000313" key="11">
    <source>
        <dbReference type="Proteomes" id="UP000002207"/>
    </source>
</evidence>
<dbReference type="PANTHER" id="PTHR30069">
    <property type="entry name" value="TONB-DEPENDENT OUTER MEMBRANE RECEPTOR"/>
    <property type="match status" value="1"/>
</dbReference>
<dbReference type="Pfam" id="PF07715">
    <property type="entry name" value="Plug"/>
    <property type="match status" value="1"/>
</dbReference>
<feature type="chain" id="PRO_5002907324" evidence="7">
    <location>
        <begin position="27"/>
        <end position="1135"/>
    </location>
</feature>
<dbReference type="Gene3D" id="2.170.130.10">
    <property type="entry name" value="TonB-dependent receptor, plug domain"/>
    <property type="match status" value="1"/>
</dbReference>
<dbReference type="eggNOG" id="COG1629">
    <property type="taxonomic scope" value="Bacteria"/>
</dbReference>
<dbReference type="Proteomes" id="UP000002207">
    <property type="component" value="Chromosome"/>
</dbReference>
<dbReference type="InterPro" id="IPR057601">
    <property type="entry name" value="Oar-like_b-barrel"/>
</dbReference>
<dbReference type="SUPFAM" id="SSF56935">
    <property type="entry name" value="Porins"/>
    <property type="match status" value="1"/>
</dbReference>
<feature type="domain" description="TonB-dependent receptor plug" evidence="8">
    <location>
        <begin position="139"/>
        <end position="240"/>
    </location>
</feature>
<keyword evidence="3" id="KW-1134">Transmembrane beta strand</keyword>
<evidence type="ECO:0000256" key="6">
    <source>
        <dbReference type="ARBA" id="ARBA00023237"/>
    </source>
</evidence>
<protein>
    <submittedName>
        <fullName evidence="10">Cna protein B-type domain protein</fullName>
    </submittedName>
</protein>
<feature type="signal peptide" evidence="7">
    <location>
        <begin position="1"/>
        <end position="26"/>
    </location>
</feature>
<dbReference type="GO" id="GO:0044718">
    <property type="term" value="P:siderophore transmembrane transport"/>
    <property type="evidence" value="ECO:0007669"/>
    <property type="project" value="TreeGrafter"/>
</dbReference>
<reference evidence="10 11" key="1">
    <citation type="journal article" date="2009" name="Appl. Environ. Microbiol.">
        <title>Three genomes from the phylum Acidobacteria provide insight into the lifestyles of these microorganisms in soils.</title>
        <authorList>
            <person name="Ward N.L."/>
            <person name="Challacombe J.F."/>
            <person name="Janssen P.H."/>
            <person name="Henrissat B."/>
            <person name="Coutinho P.M."/>
            <person name="Wu M."/>
            <person name="Xie G."/>
            <person name="Haft D.H."/>
            <person name="Sait M."/>
            <person name="Badger J."/>
            <person name="Barabote R.D."/>
            <person name="Bradley B."/>
            <person name="Brettin T.S."/>
            <person name="Brinkac L.M."/>
            <person name="Bruce D."/>
            <person name="Creasy T."/>
            <person name="Daugherty S.C."/>
            <person name="Davidsen T.M."/>
            <person name="DeBoy R.T."/>
            <person name="Detter J.C."/>
            <person name="Dodson R.J."/>
            <person name="Durkin A.S."/>
            <person name="Ganapathy A."/>
            <person name="Gwinn-Giglio M."/>
            <person name="Han C.S."/>
            <person name="Khouri H."/>
            <person name="Kiss H."/>
            <person name="Kothari S.P."/>
            <person name="Madupu R."/>
            <person name="Nelson K.E."/>
            <person name="Nelson W.C."/>
            <person name="Paulsen I."/>
            <person name="Penn K."/>
            <person name="Ren Q."/>
            <person name="Rosovitz M.J."/>
            <person name="Selengut J.D."/>
            <person name="Shrivastava S."/>
            <person name="Sullivan S.A."/>
            <person name="Tapia R."/>
            <person name="Thompson L.S."/>
            <person name="Watkins K.L."/>
            <person name="Yang Q."/>
            <person name="Yu C."/>
            <person name="Zafar N."/>
            <person name="Zhou L."/>
            <person name="Kuske C.R."/>
        </authorList>
    </citation>
    <scope>NUCLEOTIDE SEQUENCE [LARGE SCALE GENOMIC DNA]</scope>
    <source>
        <strain evidence="11">ATCC 51196 / DSM 11244 / BCRC 80197 / JCM 7670 / NBRC 15755 / NCIMB 13165 / 161</strain>
    </source>
</reference>
<keyword evidence="2" id="KW-0813">Transport</keyword>
<evidence type="ECO:0000256" key="3">
    <source>
        <dbReference type="ARBA" id="ARBA00022452"/>
    </source>
</evidence>
<dbReference type="EMBL" id="CP001472">
    <property type="protein sequence ID" value="ACO32167.1"/>
    <property type="molecule type" value="Genomic_DNA"/>
</dbReference>
<dbReference type="Gene3D" id="2.60.40.1120">
    <property type="entry name" value="Carboxypeptidase-like, regulatory domain"/>
    <property type="match status" value="1"/>
</dbReference>
<keyword evidence="4" id="KW-0812">Transmembrane</keyword>
<evidence type="ECO:0000256" key="2">
    <source>
        <dbReference type="ARBA" id="ARBA00022448"/>
    </source>
</evidence>
<dbReference type="InterPro" id="IPR036942">
    <property type="entry name" value="Beta-barrel_TonB_sf"/>
</dbReference>
<dbReference type="PANTHER" id="PTHR30069:SF46">
    <property type="entry name" value="OAR PROTEIN"/>
    <property type="match status" value="1"/>
</dbReference>
<dbReference type="HOGENOM" id="CLU_006298_0_0_0"/>
<evidence type="ECO:0000259" key="8">
    <source>
        <dbReference type="Pfam" id="PF07715"/>
    </source>
</evidence>
<dbReference type="InterPro" id="IPR039426">
    <property type="entry name" value="TonB-dep_rcpt-like"/>
</dbReference>
<organism evidence="10 11">
    <name type="scientific">Acidobacterium capsulatum (strain ATCC 51196 / DSM 11244 / BCRC 80197 / JCM 7670 / NBRC 15755 / NCIMB 13165 / 161)</name>
    <dbReference type="NCBI Taxonomy" id="240015"/>
    <lineage>
        <taxon>Bacteria</taxon>
        <taxon>Pseudomonadati</taxon>
        <taxon>Acidobacteriota</taxon>
        <taxon>Terriglobia</taxon>
        <taxon>Terriglobales</taxon>
        <taxon>Acidobacteriaceae</taxon>
        <taxon>Acidobacterium</taxon>
    </lineage>
</organism>
<dbReference type="KEGG" id="aca:ACP_0774"/>
<proteinExistence type="predicted"/>
<feature type="domain" description="TonB-dependent transporter Oar-like beta-barrel" evidence="9">
    <location>
        <begin position="249"/>
        <end position="1127"/>
    </location>
</feature>
<dbReference type="InterPro" id="IPR012910">
    <property type="entry name" value="Plug_dom"/>
</dbReference>
<dbReference type="InterPro" id="IPR008969">
    <property type="entry name" value="CarboxyPept-like_regulatory"/>
</dbReference>
<evidence type="ECO:0000256" key="4">
    <source>
        <dbReference type="ARBA" id="ARBA00022692"/>
    </source>
</evidence>
<dbReference type="Pfam" id="PF25183">
    <property type="entry name" value="OMP_b-brl_4"/>
    <property type="match status" value="1"/>
</dbReference>
<dbReference type="GO" id="GO:0009279">
    <property type="term" value="C:cell outer membrane"/>
    <property type="evidence" value="ECO:0007669"/>
    <property type="project" value="UniProtKB-SubCell"/>
</dbReference>
<evidence type="ECO:0000313" key="10">
    <source>
        <dbReference type="EMBL" id="ACO32167.1"/>
    </source>
</evidence>
<dbReference type="InterPro" id="IPR037066">
    <property type="entry name" value="Plug_dom_sf"/>
</dbReference>
<keyword evidence="11" id="KW-1185">Reference proteome</keyword>
<dbReference type="STRING" id="240015.ACP_0774"/>
<keyword evidence="5" id="KW-0472">Membrane</keyword>
<gene>
    <name evidence="10" type="ordered locus">ACP_0774</name>
</gene>
<dbReference type="OrthoDB" id="97893at2"/>
<dbReference type="Pfam" id="PF13620">
    <property type="entry name" value="CarboxypepD_reg"/>
    <property type="match status" value="1"/>
</dbReference>